<dbReference type="EMBL" id="GL453590">
    <property type="protein sequence ID" value="EFN75828.1"/>
    <property type="molecule type" value="Genomic_DNA"/>
</dbReference>
<organism evidence="2">
    <name type="scientific">Harpegnathos saltator</name>
    <name type="common">Jerdon's jumping ant</name>
    <dbReference type="NCBI Taxonomy" id="610380"/>
    <lineage>
        <taxon>Eukaryota</taxon>
        <taxon>Metazoa</taxon>
        <taxon>Ecdysozoa</taxon>
        <taxon>Arthropoda</taxon>
        <taxon>Hexapoda</taxon>
        <taxon>Insecta</taxon>
        <taxon>Pterygota</taxon>
        <taxon>Neoptera</taxon>
        <taxon>Endopterygota</taxon>
        <taxon>Hymenoptera</taxon>
        <taxon>Apocrita</taxon>
        <taxon>Aculeata</taxon>
        <taxon>Formicoidea</taxon>
        <taxon>Formicidae</taxon>
        <taxon>Ponerinae</taxon>
        <taxon>Ponerini</taxon>
        <taxon>Harpegnathos</taxon>
    </lineage>
</organism>
<dbReference type="OMA" id="CATLHIT"/>
<feature type="non-terminal residue" evidence="1">
    <location>
        <position position="1"/>
    </location>
</feature>
<evidence type="ECO:0000313" key="1">
    <source>
        <dbReference type="EMBL" id="EFN75828.1"/>
    </source>
</evidence>
<sequence>FNPAKCATLYIGAGRAGRVRPMTLRIQGQLVRAMAEGEAYEHLCIPMGFGVNQTPHAAIRAFRDDLASVERSLLAPWQRTEAVATFLLPRLDILLRGAAVEKGPLKELDLQIRRSCKTWLNLLQRASAEMVYMPPRKGGCGLLLLADLADVLTIAYVFRLLTADDRLVRDLAWASLRRVVARRVG</sequence>
<keyword evidence="2" id="KW-1185">Reference proteome</keyword>
<accession>E2C8A1</accession>
<proteinExistence type="predicted"/>
<name>E2C8A1_HARSA</name>
<protein>
    <submittedName>
        <fullName evidence="1">Uncharacterized protein T26G10.4</fullName>
    </submittedName>
</protein>
<gene>
    <name evidence="1" type="ORF">EAI_14834</name>
</gene>
<dbReference type="AlphaFoldDB" id="E2C8A1"/>
<feature type="non-terminal residue" evidence="1">
    <location>
        <position position="185"/>
    </location>
</feature>
<evidence type="ECO:0000313" key="2">
    <source>
        <dbReference type="Proteomes" id="UP000008237"/>
    </source>
</evidence>
<reference evidence="1 2" key="1">
    <citation type="journal article" date="2010" name="Science">
        <title>Genomic comparison of the ants Camponotus floridanus and Harpegnathos saltator.</title>
        <authorList>
            <person name="Bonasio R."/>
            <person name="Zhang G."/>
            <person name="Ye C."/>
            <person name="Mutti N.S."/>
            <person name="Fang X."/>
            <person name="Qin N."/>
            <person name="Donahue G."/>
            <person name="Yang P."/>
            <person name="Li Q."/>
            <person name="Li C."/>
            <person name="Zhang P."/>
            <person name="Huang Z."/>
            <person name="Berger S.L."/>
            <person name="Reinberg D."/>
            <person name="Wang J."/>
            <person name="Liebig J."/>
        </authorList>
    </citation>
    <scope>NUCLEOTIDE SEQUENCE [LARGE SCALE GENOMIC DNA]</scope>
    <source>
        <strain evidence="1 2">R22 G/1</strain>
    </source>
</reference>
<dbReference type="Proteomes" id="UP000008237">
    <property type="component" value="Unassembled WGS sequence"/>
</dbReference>
<dbReference type="InParanoid" id="E2C8A1"/>